<dbReference type="PRINTS" id="PR01607">
    <property type="entry name" value="APYRASEFAMLY"/>
</dbReference>
<accession>A0A4R3KVK1</accession>
<keyword evidence="7" id="KW-1185">Reference proteome</keyword>
<keyword evidence="3" id="KW-0812">Transmembrane</keyword>
<keyword evidence="3" id="KW-0472">Membrane</keyword>
<dbReference type="Gene3D" id="3.90.780.10">
    <property type="entry name" value="5'-Nucleotidase, C-terminal domain"/>
    <property type="match status" value="1"/>
</dbReference>
<sequence length="648" mass="72286">MNKFSKTFLACLSIIILFISIFQVSYLETKPQSITILFTHDMHDHFYPSKIEEDGEIKTIGGYARLNTAIKKERERNPNLLLVDAGDFSMGTLFQTIFASHAPQLRTLGKMGYDVVTFGNHEFDFRAEGLADSLKNAKDSGEDLPQIVASNITFPVDDDGKLTPTLSKLKDSMEYYGVKDYTIIQREGVKIGIFGLMGREADSNAPMAEVVFEDYIKSAEKVVDVLKNKENVDLIICLSHSGTHEDSSKSEDEILARKVPGIDIIVSGHSHTALEEPIVVGNTIIGSCGENGENIGVMDIKKEGNGWKLEDYRLEPIDDHLSEDLSINETIEYYKEIVQKEYLDIFNMEFDEVVAHTPFSFTPYSLLGTKHEEDTLGNLISDSYIYAVKKAEGKDYKPIAISVTPVGTIRGSFVRGDITVSDVFTVSSLGIGPDKVSGYPLISVYLTGKELKTVAEVDASITPLMSVAQLYTSGLNYTFNPNRLIFNKVTDVYIEDEEGNREEIIDDKLYRIVGGLYSAQMLSVVGDQSFGILSIVPKTEKGVPITDYESQIIYDEGHEIKEWLAIAEYLKSFDKKGGVPQVPEYYNQKQGRKIVDDNPSLSAKLKNPNKIAIIIYSIVLIIIIALIFLIRFIVRKVKKSKEATTHDA</sequence>
<evidence type="ECO:0000256" key="1">
    <source>
        <dbReference type="ARBA" id="ARBA00022729"/>
    </source>
</evidence>
<dbReference type="GO" id="GO:0000166">
    <property type="term" value="F:nucleotide binding"/>
    <property type="evidence" value="ECO:0007669"/>
    <property type="project" value="UniProtKB-KW"/>
</dbReference>
<dbReference type="Pfam" id="PF02872">
    <property type="entry name" value="5_nucleotid_C"/>
    <property type="match status" value="1"/>
</dbReference>
<dbReference type="OrthoDB" id="7820733at2"/>
<feature type="domain" description="5'-Nucleotidase C-terminal" evidence="5">
    <location>
        <begin position="369"/>
        <end position="519"/>
    </location>
</feature>
<dbReference type="EMBL" id="SMAE01000006">
    <property type="protein sequence ID" value="TCS89439.1"/>
    <property type="molecule type" value="Genomic_DNA"/>
</dbReference>
<evidence type="ECO:0000313" key="6">
    <source>
        <dbReference type="EMBL" id="TCS89439.1"/>
    </source>
</evidence>
<dbReference type="InterPro" id="IPR036907">
    <property type="entry name" value="5'-Nucleotdase_C_sf"/>
</dbReference>
<dbReference type="AlphaFoldDB" id="A0A4R3KVK1"/>
<comment type="caution">
    <text evidence="6">The sequence shown here is derived from an EMBL/GenBank/DDBJ whole genome shotgun (WGS) entry which is preliminary data.</text>
</comment>
<protein>
    <submittedName>
        <fullName evidence="6">2',3'-cyclic-nucleotide 2'-phosphodiesterase (5'-nucleotidase family)</fullName>
    </submittedName>
</protein>
<evidence type="ECO:0000259" key="4">
    <source>
        <dbReference type="Pfam" id="PF00149"/>
    </source>
</evidence>
<gene>
    <name evidence="6" type="ORF">EDD65_106105</name>
</gene>
<evidence type="ECO:0000256" key="3">
    <source>
        <dbReference type="SAM" id="Phobius"/>
    </source>
</evidence>
<dbReference type="InterPro" id="IPR004843">
    <property type="entry name" value="Calcineurin-like_PHP"/>
</dbReference>
<reference evidence="6 7" key="1">
    <citation type="submission" date="2019-03" db="EMBL/GenBank/DDBJ databases">
        <title>Genomic Encyclopedia of Type Strains, Phase IV (KMG-IV): sequencing the most valuable type-strain genomes for metagenomic binning, comparative biology and taxonomic classification.</title>
        <authorList>
            <person name="Goeker M."/>
        </authorList>
    </citation>
    <scope>NUCLEOTIDE SEQUENCE [LARGE SCALE GENOMIC DNA]</scope>
    <source>
        <strain evidence="6 7">DSM 26752</strain>
    </source>
</reference>
<keyword evidence="2" id="KW-0547">Nucleotide-binding</keyword>
<dbReference type="PANTHER" id="PTHR11575">
    <property type="entry name" value="5'-NUCLEOTIDASE-RELATED"/>
    <property type="match status" value="1"/>
</dbReference>
<dbReference type="InterPro" id="IPR008334">
    <property type="entry name" value="5'-Nucleotdase_C"/>
</dbReference>
<dbReference type="CDD" id="cd00845">
    <property type="entry name" value="MPP_UshA_N_like"/>
    <property type="match status" value="1"/>
</dbReference>
<proteinExistence type="inferred from homology"/>
<dbReference type="GO" id="GO:0016787">
    <property type="term" value="F:hydrolase activity"/>
    <property type="evidence" value="ECO:0007669"/>
    <property type="project" value="UniProtKB-KW"/>
</dbReference>
<dbReference type="InterPro" id="IPR029052">
    <property type="entry name" value="Metallo-depent_PP-like"/>
</dbReference>
<keyword evidence="3" id="KW-1133">Transmembrane helix</keyword>
<feature type="transmembrane region" description="Helical" evidence="3">
    <location>
        <begin position="611"/>
        <end position="634"/>
    </location>
</feature>
<keyword evidence="1" id="KW-0732">Signal</keyword>
<dbReference type="Proteomes" id="UP000294567">
    <property type="component" value="Unassembled WGS sequence"/>
</dbReference>
<name>A0A4R3KVK1_9FIRM</name>
<dbReference type="SUPFAM" id="SSF55816">
    <property type="entry name" value="5'-nucleotidase (syn. UDP-sugar hydrolase), C-terminal domain"/>
    <property type="match status" value="1"/>
</dbReference>
<dbReference type="SUPFAM" id="SSF56300">
    <property type="entry name" value="Metallo-dependent phosphatases"/>
    <property type="match status" value="1"/>
</dbReference>
<dbReference type="RefSeq" id="WP_132027570.1">
    <property type="nucleotide sequence ID" value="NZ_CP068564.1"/>
</dbReference>
<organism evidence="6 7">
    <name type="scientific">Keratinibaculum paraultunense</name>
    <dbReference type="NCBI Taxonomy" id="1278232"/>
    <lineage>
        <taxon>Bacteria</taxon>
        <taxon>Bacillati</taxon>
        <taxon>Bacillota</taxon>
        <taxon>Tissierellia</taxon>
        <taxon>Tissierellales</taxon>
        <taxon>Tepidimicrobiaceae</taxon>
        <taxon>Keratinibaculum</taxon>
    </lineage>
</organism>
<dbReference type="Pfam" id="PF00149">
    <property type="entry name" value="Metallophos"/>
    <property type="match status" value="1"/>
</dbReference>
<dbReference type="Gene3D" id="3.60.21.10">
    <property type="match status" value="1"/>
</dbReference>
<dbReference type="PANTHER" id="PTHR11575:SF24">
    <property type="entry name" value="5'-NUCLEOTIDASE"/>
    <property type="match status" value="1"/>
</dbReference>
<dbReference type="GO" id="GO:0009166">
    <property type="term" value="P:nucleotide catabolic process"/>
    <property type="evidence" value="ECO:0007669"/>
    <property type="project" value="InterPro"/>
</dbReference>
<evidence type="ECO:0000259" key="5">
    <source>
        <dbReference type="Pfam" id="PF02872"/>
    </source>
</evidence>
<feature type="domain" description="Calcineurin-like phosphoesterase" evidence="4">
    <location>
        <begin position="35"/>
        <end position="272"/>
    </location>
</feature>
<evidence type="ECO:0000313" key="7">
    <source>
        <dbReference type="Proteomes" id="UP000294567"/>
    </source>
</evidence>
<comment type="similarity">
    <text evidence="2">Belongs to the 5'-nucleotidase family.</text>
</comment>
<evidence type="ECO:0000256" key="2">
    <source>
        <dbReference type="RuleBase" id="RU362119"/>
    </source>
</evidence>
<keyword evidence="2" id="KW-0378">Hydrolase</keyword>
<dbReference type="InterPro" id="IPR006179">
    <property type="entry name" value="5_nucleotidase/apyrase"/>
</dbReference>